<dbReference type="InterPro" id="IPR005143">
    <property type="entry name" value="TF_LuxR_autoind-bd_dom"/>
</dbReference>
<evidence type="ECO:0000256" key="3">
    <source>
        <dbReference type="ARBA" id="ARBA00023163"/>
    </source>
</evidence>
<dbReference type="GO" id="GO:0003677">
    <property type="term" value="F:DNA binding"/>
    <property type="evidence" value="ECO:0007669"/>
    <property type="project" value="UniProtKB-KW"/>
</dbReference>
<dbReference type="PRINTS" id="PR00038">
    <property type="entry name" value="HTHLUXR"/>
</dbReference>
<dbReference type="Proteomes" id="UP000463224">
    <property type="component" value="Unassembled WGS sequence"/>
</dbReference>
<dbReference type="InterPro" id="IPR000792">
    <property type="entry name" value="Tscrpt_reg_LuxR_C"/>
</dbReference>
<keyword evidence="2" id="KW-0238">DNA-binding</keyword>
<dbReference type="Gene3D" id="1.10.10.10">
    <property type="entry name" value="Winged helix-like DNA-binding domain superfamily/Winged helix DNA-binding domain"/>
    <property type="match status" value="1"/>
</dbReference>
<dbReference type="SUPFAM" id="SSF46894">
    <property type="entry name" value="C-terminal effector domain of the bipartite response regulators"/>
    <property type="match status" value="1"/>
</dbReference>
<name>A0A844QJB4_9HYPH</name>
<dbReference type="GO" id="GO:0006355">
    <property type="term" value="P:regulation of DNA-templated transcription"/>
    <property type="evidence" value="ECO:0007669"/>
    <property type="project" value="InterPro"/>
</dbReference>
<evidence type="ECO:0000313" key="5">
    <source>
        <dbReference type="EMBL" id="MVA99986.1"/>
    </source>
</evidence>
<accession>A0A844QJB4</accession>
<dbReference type="SMART" id="SM00421">
    <property type="entry name" value="HTH_LUXR"/>
    <property type="match status" value="1"/>
</dbReference>
<keyword evidence="6" id="KW-1185">Reference proteome</keyword>
<dbReference type="Gene3D" id="3.30.450.80">
    <property type="entry name" value="Transcription factor LuxR-like, autoinducer-binding domain"/>
    <property type="match status" value="1"/>
</dbReference>
<dbReference type="CDD" id="cd06170">
    <property type="entry name" value="LuxR_C_like"/>
    <property type="match status" value="1"/>
</dbReference>
<keyword evidence="1" id="KW-0805">Transcription regulation</keyword>
<comment type="caution">
    <text evidence="5">The sequence shown here is derived from an EMBL/GenBank/DDBJ whole genome shotgun (WGS) entry which is preliminary data.</text>
</comment>
<evidence type="ECO:0000256" key="2">
    <source>
        <dbReference type="ARBA" id="ARBA00023125"/>
    </source>
</evidence>
<keyword evidence="3" id="KW-0804">Transcription</keyword>
<dbReference type="PANTHER" id="PTHR44688">
    <property type="entry name" value="DNA-BINDING TRANSCRIPTIONAL ACTIVATOR DEVR_DOSR"/>
    <property type="match status" value="1"/>
</dbReference>
<dbReference type="PROSITE" id="PS50043">
    <property type="entry name" value="HTH_LUXR_2"/>
    <property type="match status" value="1"/>
</dbReference>
<dbReference type="EMBL" id="WPHG01000009">
    <property type="protein sequence ID" value="MVA99986.1"/>
    <property type="molecule type" value="Genomic_DNA"/>
</dbReference>
<feature type="domain" description="HTH luxR-type" evidence="4">
    <location>
        <begin position="186"/>
        <end position="251"/>
    </location>
</feature>
<organism evidence="5 6">
    <name type="scientific">Nitratireductor arenosus</name>
    <dbReference type="NCBI Taxonomy" id="2682096"/>
    <lineage>
        <taxon>Bacteria</taxon>
        <taxon>Pseudomonadati</taxon>
        <taxon>Pseudomonadota</taxon>
        <taxon>Alphaproteobacteria</taxon>
        <taxon>Hyphomicrobiales</taxon>
        <taxon>Phyllobacteriaceae</taxon>
        <taxon>Nitratireductor</taxon>
    </lineage>
</organism>
<evidence type="ECO:0000313" key="6">
    <source>
        <dbReference type="Proteomes" id="UP000463224"/>
    </source>
</evidence>
<dbReference type="PANTHER" id="PTHR44688:SF16">
    <property type="entry name" value="DNA-BINDING TRANSCRIPTIONAL ACTIVATOR DEVR_DOSR"/>
    <property type="match status" value="1"/>
</dbReference>
<dbReference type="InterPro" id="IPR016032">
    <property type="entry name" value="Sig_transdc_resp-reg_C-effctor"/>
</dbReference>
<gene>
    <name evidence="5" type="ORF">GN330_22285</name>
</gene>
<evidence type="ECO:0000259" key="4">
    <source>
        <dbReference type="PROSITE" id="PS50043"/>
    </source>
</evidence>
<evidence type="ECO:0000256" key="1">
    <source>
        <dbReference type="ARBA" id="ARBA00023015"/>
    </source>
</evidence>
<dbReference type="SUPFAM" id="SSF75516">
    <property type="entry name" value="Pheromone-binding domain of LuxR-like quorum-sensing transcription factors"/>
    <property type="match status" value="1"/>
</dbReference>
<dbReference type="InterPro" id="IPR036693">
    <property type="entry name" value="TF_LuxR_autoind-bd_dom_sf"/>
</dbReference>
<dbReference type="Pfam" id="PF03472">
    <property type="entry name" value="Autoind_bind"/>
    <property type="match status" value="1"/>
</dbReference>
<reference evidence="5 6" key="1">
    <citation type="submission" date="2019-12" db="EMBL/GenBank/DDBJ databases">
        <title>Nitratireductor arenosus sp. nov., Isolated from sea sand, Jeju island, South Korea.</title>
        <authorList>
            <person name="Kim W."/>
        </authorList>
    </citation>
    <scope>NUCLEOTIDE SEQUENCE [LARGE SCALE GENOMIC DNA]</scope>
    <source>
        <strain evidence="5 6">CAU 1489</strain>
    </source>
</reference>
<protein>
    <submittedName>
        <fullName evidence="5">Transcriptional regulator</fullName>
    </submittedName>
</protein>
<proteinExistence type="predicted"/>
<sequence length="253" mass="28146">MQLEIATTRIEDKNTRRGSLPSKAFDQLRDALETAQGMAPVKAAVKEFAGELGFDWFAYLSVCGPEIDTFSTYPRAWQGHYINKKYASIDPVVQEARRSERCFAWSERDLGRALSPDQVRFLGEAGDHGIASGISVPVSAGFGRTVLFTLASSNRCDNCLVKCPFLAASIAAHVDVYARRWMLEPMPAVTVKLSPRERLCLSWMAKGKRMSEIAQIVGTKVRTVEYHLQNARRKLDATNVTHAVALAVRQQLI</sequence>
<dbReference type="AlphaFoldDB" id="A0A844QJB4"/>
<dbReference type="Pfam" id="PF00196">
    <property type="entry name" value="GerE"/>
    <property type="match status" value="1"/>
</dbReference>
<dbReference type="InterPro" id="IPR036388">
    <property type="entry name" value="WH-like_DNA-bd_sf"/>
</dbReference>